<dbReference type="AlphaFoldDB" id="A0AAV3R6B8"/>
<evidence type="ECO:0000313" key="2">
    <source>
        <dbReference type="Proteomes" id="UP001454036"/>
    </source>
</evidence>
<reference evidence="1 2" key="1">
    <citation type="submission" date="2024-01" db="EMBL/GenBank/DDBJ databases">
        <title>The complete chloroplast genome sequence of Lithospermum erythrorhizon: insights into the phylogenetic relationship among Boraginaceae species and the maternal lineages of purple gromwells.</title>
        <authorList>
            <person name="Okada T."/>
            <person name="Watanabe K."/>
        </authorList>
    </citation>
    <scope>NUCLEOTIDE SEQUENCE [LARGE SCALE GENOMIC DNA]</scope>
</reference>
<evidence type="ECO:0000313" key="1">
    <source>
        <dbReference type="EMBL" id="GAA0170818.1"/>
    </source>
</evidence>
<comment type="caution">
    <text evidence="1">The sequence shown here is derived from an EMBL/GenBank/DDBJ whole genome shotgun (WGS) entry which is preliminary data.</text>
</comment>
<keyword evidence="2" id="KW-1185">Reference proteome</keyword>
<organism evidence="1 2">
    <name type="scientific">Lithospermum erythrorhizon</name>
    <name type="common">Purple gromwell</name>
    <name type="synonym">Lithospermum officinale var. erythrorhizon</name>
    <dbReference type="NCBI Taxonomy" id="34254"/>
    <lineage>
        <taxon>Eukaryota</taxon>
        <taxon>Viridiplantae</taxon>
        <taxon>Streptophyta</taxon>
        <taxon>Embryophyta</taxon>
        <taxon>Tracheophyta</taxon>
        <taxon>Spermatophyta</taxon>
        <taxon>Magnoliopsida</taxon>
        <taxon>eudicotyledons</taxon>
        <taxon>Gunneridae</taxon>
        <taxon>Pentapetalae</taxon>
        <taxon>asterids</taxon>
        <taxon>lamiids</taxon>
        <taxon>Boraginales</taxon>
        <taxon>Boraginaceae</taxon>
        <taxon>Boraginoideae</taxon>
        <taxon>Lithospermeae</taxon>
        <taxon>Lithospermum</taxon>
    </lineage>
</organism>
<protein>
    <submittedName>
        <fullName evidence="1">Uncharacterized protein</fullName>
    </submittedName>
</protein>
<dbReference type="Proteomes" id="UP001454036">
    <property type="component" value="Unassembled WGS sequence"/>
</dbReference>
<accession>A0AAV3R6B8</accession>
<proteinExistence type="predicted"/>
<sequence>MLHSSDPDQIEQKACESESFRGCKVHVPTPCDSDHCSLDISVEDENEKGPKPLKFQPFWIDQPTYNEVIRDVWNKHDEGDGMDIFYYRMKRVKMVSKTGMQLNSLILVHRWQKSRLSLKD</sequence>
<gene>
    <name evidence="1" type="ORF">LIER_24999</name>
</gene>
<dbReference type="EMBL" id="BAABME010007415">
    <property type="protein sequence ID" value="GAA0170818.1"/>
    <property type="molecule type" value="Genomic_DNA"/>
</dbReference>
<name>A0AAV3R6B8_LITER</name>